<dbReference type="Proteomes" id="UP000712080">
    <property type="component" value="Unassembled WGS sequence"/>
</dbReference>
<comment type="caution">
    <text evidence="1">The sequence shown here is derived from an EMBL/GenBank/DDBJ whole genome shotgun (WGS) entry which is preliminary data.</text>
</comment>
<sequence>MIAAVDTYYYGNKARTVAIVFRHWESGDFEGHYIEETEISAEYVPGEFYKRELPCILSILKKVDMDAIEAIVVDGYVFLDDDSKLGLGGHLYESLHRKYPVTGVAKTNFVSVKDKKKELFRGESKNPLYITAIGIDLENATQNISHMSGEYRNPKLLKQLDMLTKQIG</sequence>
<protein>
    <submittedName>
        <fullName evidence="1">Endonuclease V</fullName>
    </submittedName>
</protein>
<reference evidence="1" key="1">
    <citation type="submission" date="2020-02" db="EMBL/GenBank/DDBJ databases">
        <title>Flavobacterium sp. genome.</title>
        <authorList>
            <person name="Jung H.S."/>
            <person name="Baek J.H."/>
            <person name="Jeon C.O."/>
        </authorList>
    </citation>
    <scope>NUCLEOTIDE SEQUENCE</scope>
    <source>
        <strain evidence="1">SE-s28</strain>
    </source>
</reference>
<dbReference type="Pfam" id="PF04493">
    <property type="entry name" value="Endonuclease_5"/>
    <property type="match status" value="1"/>
</dbReference>
<dbReference type="InterPro" id="IPR007581">
    <property type="entry name" value="Endonuclease-V"/>
</dbReference>
<dbReference type="GO" id="GO:0006281">
    <property type="term" value="P:DNA repair"/>
    <property type="evidence" value="ECO:0007669"/>
    <property type="project" value="InterPro"/>
</dbReference>
<gene>
    <name evidence="1" type="ORF">G6047_07785</name>
</gene>
<proteinExistence type="predicted"/>
<keyword evidence="1" id="KW-0255">Endonuclease</keyword>
<keyword evidence="1" id="KW-0378">Hydrolase</keyword>
<evidence type="ECO:0000313" key="1">
    <source>
        <dbReference type="EMBL" id="NMH27929.1"/>
    </source>
</evidence>
<name>A0A972JFG2_9FLAO</name>
<keyword evidence="1" id="KW-0540">Nuclease</keyword>
<evidence type="ECO:0000313" key="2">
    <source>
        <dbReference type="Proteomes" id="UP000712080"/>
    </source>
</evidence>
<dbReference type="RefSeq" id="WP_169527035.1">
    <property type="nucleotide sequence ID" value="NZ_JAAMPU010000103.1"/>
</dbReference>
<dbReference type="Gene3D" id="3.30.2170.10">
    <property type="entry name" value="archaeoglobus fulgidus dsm 4304 superfamily"/>
    <property type="match status" value="1"/>
</dbReference>
<dbReference type="GO" id="GO:0004519">
    <property type="term" value="F:endonuclease activity"/>
    <property type="evidence" value="ECO:0007669"/>
    <property type="project" value="UniProtKB-KW"/>
</dbReference>
<organism evidence="1 2">
    <name type="scientific">Flavobacterium silvaticum</name>
    <dbReference type="NCBI Taxonomy" id="1852020"/>
    <lineage>
        <taxon>Bacteria</taxon>
        <taxon>Pseudomonadati</taxon>
        <taxon>Bacteroidota</taxon>
        <taxon>Flavobacteriia</taxon>
        <taxon>Flavobacteriales</taxon>
        <taxon>Flavobacteriaceae</taxon>
        <taxon>Flavobacterium</taxon>
    </lineage>
</organism>
<keyword evidence="2" id="KW-1185">Reference proteome</keyword>
<dbReference type="AlphaFoldDB" id="A0A972JFG2"/>
<accession>A0A972JFG2</accession>
<dbReference type="EMBL" id="JAAMPU010000103">
    <property type="protein sequence ID" value="NMH27929.1"/>
    <property type="molecule type" value="Genomic_DNA"/>
</dbReference>